<dbReference type="AlphaFoldDB" id="A0A967AV71"/>
<feature type="signal peptide" evidence="1">
    <location>
        <begin position="1"/>
        <end position="23"/>
    </location>
</feature>
<dbReference type="PROSITE" id="PS51257">
    <property type="entry name" value="PROKAR_LIPOPROTEIN"/>
    <property type="match status" value="1"/>
</dbReference>
<protein>
    <recommendedName>
        <fullName evidence="2">Lipocalin-like domain-containing protein</fullName>
    </recommendedName>
</protein>
<dbReference type="EMBL" id="VIKU02000005">
    <property type="protein sequence ID" value="NHF60989.1"/>
    <property type="molecule type" value="Genomic_DNA"/>
</dbReference>
<feature type="domain" description="Lipocalin-like" evidence="2">
    <location>
        <begin position="24"/>
        <end position="102"/>
    </location>
</feature>
<evidence type="ECO:0000259" key="2">
    <source>
        <dbReference type="Pfam" id="PF13648"/>
    </source>
</evidence>
<accession>A0A967AV71</accession>
<reference evidence="3" key="2">
    <citation type="submission" date="2020-03" db="EMBL/GenBank/DDBJ databases">
        <title>Flavobacteriaceae bacterium strain TP-CH-4, a member of the family Flavobacteriaceae isolated from a deep-sea seamount.</title>
        <authorList>
            <person name="Zhang D.-C."/>
        </authorList>
    </citation>
    <scope>NUCLEOTIDE SEQUENCE</scope>
    <source>
        <strain evidence="3">TP-CH-4</strain>
    </source>
</reference>
<keyword evidence="1" id="KW-0732">Signal</keyword>
<comment type="caution">
    <text evidence="3">The sequence shown here is derived from an EMBL/GenBank/DDBJ whole genome shotgun (WGS) entry which is preliminary data.</text>
</comment>
<name>A0A967AV71_9FLAO</name>
<reference evidence="3" key="1">
    <citation type="submission" date="2019-07" db="EMBL/GenBank/DDBJ databases">
        <authorList>
            <person name="De-Chao Zhang Q."/>
        </authorList>
    </citation>
    <scope>NUCLEOTIDE SEQUENCE</scope>
    <source>
        <strain evidence="3">TP-CH-4</strain>
    </source>
</reference>
<feature type="chain" id="PRO_5038076102" description="Lipocalin-like domain-containing protein" evidence="1">
    <location>
        <begin position="24"/>
        <end position="129"/>
    </location>
</feature>
<evidence type="ECO:0000313" key="4">
    <source>
        <dbReference type="Proteomes" id="UP000707206"/>
    </source>
</evidence>
<dbReference type="InterPro" id="IPR024311">
    <property type="entry name" value="Lipocalin-like"/>
</dbReference>
<dbReference type="RefSeq" id="WP_152575477.1">
    <property type="nucleotide sequence ID" value="NZ_VIKU02000005.1"/>
</dbReference>
<dbReference type="Pfam" id="PF13648">
    <property type="entry name" value="Lipocalin_4"/>
    <property type="match status" value="1"/>
</dbReference>
<dbReference type="Proteomes" id="UP000707206">
    <property type="component" value="Unassembled WGS sequence"/>
</dbReference>
<organism evidence="3 4">
    <name type="scientific">Pelagihabitans pacificus</name>
    <dbReference type="NCBI Taxonomy" id="2696054"/>
    <lineage>
        <taxon>Bacteria</taxon>
        <taxon>Pseudomonadati</taxon>
        <taxon>Bacteroidota</taxon>
        <taxon>Flavobacteriia</taxon>
        <taxon>Flavobacteriales</taxon>
        <taxon>Flavobacteriaceae</taxon>
        <taxon>Pelagihabitans</taxon>
    </lineage>
</organism>
<keyword evidence="4" id="KW-1185">Reference proteome</keyword>
<proteinExistence type="predicted"/>
<evidence type="ECO:0000256" key="1">
    <source>
        <dbReference type="SAM" id="SignalP"/>
    </source>
</evidence>
<evidence type="ECO:0000313" key="3">
    <source>
        <dbReference type="EMBL" id="NHF60989.1"/>
    </source>
</evidence>
<gene>
    <name evidence="3" type="ORF">FK220_016680</name>
</gene>
<sequence length="129" mass="14834">MKRTQIFFLMLLSAFLFTSCAHKLVGTWTVQKYERVTPGEQGTTLQNIGTMTFNKDNTGQKQLDYTVLGIEQSDSAPFTWSSTENYVTIEGDDSELAKTWIYLENKNKYQKWKSTDGENNVQTLELVKE</sequence>